<keyword evidence="5" id="KW-0406">Ion transport</keyword>
<evidence type="ECO:0000256" key="6">
    <source>
        <dbReference type="ARBA" id="ARBA00023136"/>
    </source>
</evidence>
<feature type="transmembrane region" description="Helical" evidence="7">
    <location>
        <begin position="66"/>
        <end position="87"/>
    </location>
</feature>
<keyword evidence="3 7" id="KW-0812">Transmembrane</keyword>
<feature type="transmembrane region" description="Helical" evidence="7">
    <location>
        <begin position="322"/>
        <end position="340"/>
    </location>
</feature>
<proteinExistence type="predicted"/>
<evidence type="ECO:0000256" key="7">
    <source>
        <dbReference type="SAM" id="Phobius"/>
    </source>
</evidence>
<dbReference type="Pfam" id="PF02386">
    <property type="entry name" value="TrkH"/>
    <property type="match status" value="1"/>
</dbReference>
<dbReference type="STRING" id="1169540.A0A0G4EVH4"/>
<keyword evidence="9" id="KW-1185">Reference proteome</keyword>
<feature type="transmembrane region" description="Helical" evidence="7">
    <location>
        <begin position="446"/>
        <end position="465"/>
    </location>
</feature>
<feature type="transmembrane region" description="Helical" evidence="7">
    <location>
        <begin position="134"/>
        <end position="156"/>
    </location>
</feature>
<feature type="transmembrane region" description="Helical" evidence="7">
    <location>
        <begin position="391"/>
        <end position="410"/>
    </location>
</feature>
<gene>
    <name evidence="8" type="ORF">Vbra_8370</name>
</gene>
<keyword evidence="2" id="KW-0813">Transport</keyword>
<dbReference type="PANTHER" id="PTHR31064">
    <property type="entry name" value="POTASSIUM TRANSPORT PROTEIN DDB_G0292412-RELATED"/>
    <property type="match status" value="1"/>
</dbReference>
<evidence type="ECO:0000256" key="1">
    <source>
        <dbReference type="ARBA" id="ARBA00004141"/>
    </source>
</evidence>
<keyword evidence="6 7" id="KW-0472">Membrane</keyword>
<dbReference type="InterPro" id="IPR051143">
    <property type="entry name" value="TrkH_K-transport"/>
</dbReference>
<dbReference type="GO" id="GO:0030001">
    <property type="term" value="P:metal ion transport"/>
    <property type="evidence" value="ECO:0007669"/>
    <property type="project" value="UniProtKB-ARBA"/>
</dbReference>
<evidence type="ECO:0000313" key="8">
    <source>
        <dbReference type="EMBL" id="CEM02411.1"/>
    </source>
</evidence>
<sequence>MLVTYYRCHFLYFLLACAGASLLLLHIEAKHSGLTWVDSFFMCVSAMSGTGLAVVSLYRFTLASQLCIMLLLFTGGQTFMALPPLLLRRLWFRQAHSVEKVTFLSELCLWRPVRMKAQEQAAEQLREYRALGRLTVIIFCYLICSLVIGATLLYFLSQPTLRRNPLPVDPLLFACFTTVAAFNNAGLTLLSNNLVLFAKDRGVLLVICWLIVGGQTGIPFALRFILWALRGVTRNKQAREDLDFLWHHPRQCSTHLFPSYETALLLATWVTFTSGEFALFVLTNAVGKFPGFSKSDEWLVGFFQSVSTRTAGFNAVDIGQTSTGMLVVWVFMMFVAVYPFELTLRTSASIKLRQDAQRRSLVLEYAPVQVVSVAELAAAGDHQMLTPARRLMALCLKDTSIIYMCVLVITLADNQMLHHNQLFAVLFEVISAYGTVGLSISDTNLALSASLSTFSKLVLCFVMLLGRHRGLPSHFDSSVTRIDAPPPVGALKPGVFLGGVTGADEGTPLLRRRHTDTLTDRMRRDIGGFFQ</sequence>
<feature type="transmembrane region" description="Helical" evidence="7">
    <location>
        <begin position="263"/>
        <end position="286"/>
    </location>
</feature>
<dbReference type="EMBL" id="CDMY01000325">
    <property type="protein sequence ID" value="CEM02411.1"/>
    <property type="molecule type" value="Genomic_DNA"/>
</dbReference>
<feature type="transmembrane region" description="Helical" evidence="7">
    <location>
        <begin position="422"/>
        <end position="440"/>
    </location>
</feature>
<evidence type="ECO:0000256" key="4">
    <source>
        <dbReference type="ARBA" id="ARBA00022989"/>
    </source>
</evidence>
<dbReference type="PANTHER" id="PTHR31064:SF30">
    <property type="entry name" value="HIGH-AFFINITY POTASSIUM TRANSPORT PROTEIN-RELATED"/>
    <property type="match status" value="1"/>
</dbReference>
<evidence type="ECO:0000256" key="3">
    <source>
        <dbReference type="ARBA" id="ARBA00022692"/>
    </source>
</evidence>
<keyword evidence="4 7" id="KW-1133">Transmembrane helix</keyword>
<dbReference type="OMA" id="QMELAGF"/>
<dbReference type="GO" id="GO:0005886">
    <property type="term" value="C:plasma membrane"/>
    <property type="evidence" value="ECO:0007669"/>
    <property type="project" value="TreeGrafter"/>
</dbReference>
<dbReference type="InParanoid" id="A0A0G4EVH4"/>
<organism evidence="8 9">
    <name type="scientific">Vitrella brassicaformis (strain CCMP3155)</name>
    <dbReference type="NCBI Taxonomy" id="1169540"/>
    <lineage>
        <taxon>Eukaryota</taxon>
        <taxon>Sar</taxon>
        <taxon>Alveolata</taxon>
        <taxon>Colpodellida</taxon>
        <taxon>Vitrellaceae</taxon>
        <taxon>Vitrella</taxon>
    </lineage>
</organism>
<comment type="subcellular location">
    <subcellularLocation>
        <location evidence="1">Membrane</location>
        <topology evidence="1">Multi-pass membrane protein</topology>
    </subcellularLocation>
</comment>
<evidence type="ECO:0000256" key="5">
    <source>
        <dbReference type="ARBA" id="ARBA00023065"/>
    </source>
</evidence>
<dbReference type="AlphaFoldDB" id="A0A0G4EVH4"/>
<evidence type="ECO:0000313" key="9">
    <source>
        <dbReference type="Proteomes" id="UP000041254"/>
    </source>
</evidence>
<feature type="transmembrane region" description="Helical" evidence="7">
    <location>
        <begin position="6"/>
        <end position="27"/>
    </location>
</feature>
<evidence type="ECO:0000256" key="2">
    <source>
        <dbReference type="ARBA" id="ARBA00022448"/>
    </source>
</evidence>
<dbReference type="GO" id="GO:0008324">
    <property type="term" value="F:monoatomic cation transmembrane transporter activity"/>
    <property type="evidence" value="ECO:0007669"/>
    <property type="project" value="InterPro"/>
</dbReference>
<evidence type="ECO:0008006" key="10">
    <source>
        <dbReference type="Google" id="ProtNLM"/>
    </source>
</evidence>
<feature type="transmembrane region" description="Helical" evidence="7">
    <location>
        <begin position="202"/>
        <end position="226"/>
    </location>
</feature>
<name>A0A0G4EVH4_VITBC</name>
<feature type="transmembrane region" description="Helical" evidence="7">
    <location>
        <begin position="171"/>
        <end position="190"/>
    </location>
</feature>
<dbReference type="Proteomes" id="UP000041254">
    <property type="component" value="Unassembled WGS sequence"/>
</dbReference>
<feature type="transmembrane region" description="Helical" evidence="7">
    <location>
        <begin position="39"/>
        <end position="60"/>
    </location>
</feature>
<dbReference type="OrthoDB" id="421432at2759"/>
<dbReference type="VEuPathDB" id="CryptoDB:Vbra_8370"/>
<accession>A0A0G4EVH4</accession>
<reference evidence="8 9" key="1">
    <citation type="submission" date="2014-11" db="EMBL/GenBank/DDBJ databases">
        <authorList>
            <person name="Zhu J."/>
            <person name="Qi W."/>
            <person name="Song R."/>
        </authorList>
    </citation>
    <scope>NUCLEOTIDE SEQUENCE [LARGE SCALE GENOMIC DNA]</scope>
</reference>
<dbReference type="InterPro" id="IPR003445">
    <property type="entry name" value="Cat_transpt"/>
</dbReference>
<protein>
    <recommendedName>
        <fullName evidence="10">Cation transporter</fullName>
    </recommendedName>
</protein>